<organism evidence="1 2">
    <name type="scientific">Panicum virgatum</name>
    <name type="common">Blackwell switchgrass</name>
    <dbReference type="NCBI Taxonomy" id="38727"/>
    <lineage>
        <taxon>Eukaryota</taxon>
        <taxon>Viridiplantae</taxon>
        <taxon>Streptophyta</taxon>
        <taxon>Embryophyta</taxon>
        <taxon>Tracheophyta</taxon>
        <taxon>Spermatophyta</taxon>
        <taxon>Magnoliopsida</taxon>
        <taxon>Liliopsida</taxon>
        <taxon>Poales</taxon>
        <taxon>Poaceae</taxon>
        <taxon>PACMAD clade</taxon>
        <taxon>Panicoideae</taxon>
        <taxon>Panicodae</taxon>
        <taxon>Paniceae</taxon>
        <taxon>Panicinae</taxon>
        <taxon>Panicum</taxon>
        <taxon>Panicum sect. Hiantes</taxon>
    </lineage>
</organism>
<gene>
    <name evidence="1" type="ORF">PVAP13_6KG295706</name>
</gene>
<accession>A0A8T0RI85</accession>
<dbReference type="Proteomes" id="UP000823388">
    <property type="component" value="Chromosome 6K"/>
</dbReference>
<protein>
    <submittedName>
        <fullName evidence="1">Uncharacterized protein</fullName>
    </submittedName>
</protein>
<dbReference type="AlphaFoldDB" id="A0A8T0RI85"/>
<comment type="caution">
    <text evidence="1">The sequence shown here is derived from an EMBL/GenBank/DDBJ whole genome shotgun (WGS) entry which is preliminary data.</text>
</comment>
<keyword evidence="2" id="KW-1185">Reference proteome</keyword>
<proteinExistence type="predicted"/>
<reference evidence="1" key="1">
    <citation type="submission" date="2020-05" db="EMBL/GenBank/DDBJ databases">
        <title>WGS assembly of Panicum virgatum.</title>
        <authorList>
            <person name="Lovell J.T."/>
            <person name="Jenkins J."/>
            <person name="Shu S."/>
            <person name="Juenger T.E."/>
            <person name="Schmutz J."/>
        </authorList>
    </citation>
    <scope>NUCLEOTIDE SEQUENCE</scope>
    <source>
        <strain evidence="1">AP13</strain>
    </source>
</reference>
<dbReference type="EMBL" id="CM029047">
    <property type="protein sequence ID" value="KAG2584389.1"/>
    <property type="molecule type" value="Genomic_DNA"/>
</dbReference>
<evidence type="ECO:0000313" key="2">
    <source>
        <dbReference type="Proteomes" id="UP000823388"/>
    </source>
</evidence>
<sequence length="66" mass="7321">MCSATLFCSLLAFESLTPPINLMSALHSATQCLRVMSDQFLAWKELQCKCNSLTNIAGLLYPSYTE</sequence>
<evidence type="ECO:0000313" key="1">
    <source>
        <dbReference type="EMBL" id="KAG2584389.1"/>
    </source>
</evidence>
<name>A0A8T0RI85_PANVG</name>